<reference evidence="2 3" key="1">
    <citation type="journal article" date="2013" name="BMC Genomics">
        <title>Reconstruction of the lipid metabolism for the microalga Monoraphidium neglectum from its genome sequence reveals characteristics suitable for biofuel production.</title>
        <authorList>
            <person name="Bogen C."/>
            <person name="Al-Dilaimi A."/>
            <person name="Albersmeier A."/>
            <person name="Wichmann J."/>
            <person name="Grundmann M."/>
            <person name="Rupp O."/>
            <person name="Lauersen K.J."/>
            <person name="Blifernez-Klassen O."/>
            <person name="Kalinowski J."/>
            <person name="Goesmann A."/>
            <person name="Mussgnug J.H."/>
            <person name="Kruse O."/>
        </authorList>
    </citation>
    <scope>NUCLEOTIDE SEQUENCE [LARGE SCALE GENOMIC DNA]</scope>
    <source>
        <strain evidence="2 3">SAG 48.87</strain>
    </source>
</reference>
<name>A0A0D2M998_9CHLO</name>
<dbReference type="GO" id="GO:1990269">
    <property type="term" value="F:RNA polymerase II C-terminal domain phosphoserine binding"/>
    <property type="evidence" value="ECO:0007669"/>
    <property type="project" value="TreeGrafter"/>
</dbReference>
<dbReference type="PANTHER" id="PTHR23146">
    <property type="entry name" value="LEO1 PROTEIN"/>
    <property type="match status" value="1"/>
</dbReference>
<dbReference type="GO" id="GO:0006368">
    <property type="term" value="P:transcription elongation by RNA polymerase II"/>
    <property type="evidence" value="ECO:0007669"/>
    <property type="project" value="InterPro"/>
</dbReference>
<dbReference type="GO" id="GO:0016593">
    <property type="term" value="C:Cdc73/Paf1 complex"/>
    <property type="evidence" value="ECO:0007669"/>
    <property type="project" value="InterPro"/>
</dbReference>
<sequence>MLGDQMLDVVKTSMAADRTYLFVVRYDVIEGQAQFRHKMSLVPSVGSQLHRALKQTVHQQYQKADKVRYHRSAQNPELEKLEQEKRTQEVARLRPATIG</sequence>
<dbReference type="GO" id="GO:0032968">
    <property type="term" value="P:positive regulation of transcription elongation by RNA polymerase II"/>
    <property type="evidence" value="ECO:0007669"/>
    <property type="project" value="TreeGrafter"/>
</dbReference>
<dbReference type="AlphaFoldDB" id="A0A0D2M998"/>
<evidence type="ECO:0000256" key="1">
    <source>
        <dbReference type="SAM" id="MobiDB-lite"/>
    </source>
</evidence>
<dbReference type="Proteomes" id="UP000054498">
    <property type="component" value="Unassembled WGS sequence"/>
</dbReference>
<dbReference type="PANTHER" id="PTHR23146:SF0">
    <property type="entry name" value="RNA POLYMERASE-ASSOCIATED PROTEIN LEO1"/>
    <property type="match status" value="1"/>
</dbReference>
<evidence type="ECO:0000313" key="2">
    <source>
        <dbReference type="EMBL" id="KIY91995.1"/>
    </source>
</evidence>
<dbReference type="Pfam" id="PF04004">
    <property type="entry name" value="Leo1"/>
    <property type="match status" value="1"/>
</dbReference>
<dbReference type="InterPro" id="IPR007149">
    <property type="entry name" value="Leo1"/>
</dbReference>
<keyword evidence="3" id="KW-1185">Reference proteome</keyword>
<feature type="region of interest" description="Disordered" evidence="1">
    <location>
        <begin position="73"/>
        <end position="99"/>
    </location>
</feature>
<dbReference type="OrthoDB" id="20844at2759"/>
<dbReference type="RefSeq" id="XP_013891015.1">
    <property type="nucleotide sequence ID" value="XM_014035561.1"/>
</dbReference>
<dbReference type="EMBL" id="KK106058">
    <property type="protein sequence ID" value="KIY91995.1"/>
    <property type="molecule type" value="Genomic_DNA"/>
</dbReference>
<gene>
    <name evidence="2" type="ORF">MNEG_15968</name>
</gene>
<evidence type="ECO:0000313" key="3">
    <source>
        <dbReference type="Proteomes" id="UP000054498"/>
    </source>
</evidence>
<dbReference type="KEGG" id="mng:MNEG_15968"/>
<dbReference type="STRING" id="145388.A0A0D2M998"/>
<organism evidence="2 3">
    <name type="scientific">Monoraphidium neglectum</name>
    <dbReference type="NCBI Taxonomy" id="145388"/>
    <lineage>
        <taxon>Eukaryota</taxon>
        <taxon>Viridiplantae</taxon>
        <taxon>Chlorophyta</taxon>
        <taxon>core chlorophytes</taxon>
        <taxon>Chlorophyceae</taxon>
        <taxon>CS clade</taxon>
        <taxon>Sphaeropleales</taxon>
        <taxon>Selenastraceae</taxon>
        <taxon>Monoraphidium</taxon>
    </lineage>
</organism>
<accession>A0A0D2M998</accession>
<dbReference type="GeneID" id="25733681"/>
<protein>
    <submittedName>
        <fullName evidence="2">Uncharacterized protein</fullName>
    </submittedName>
</protein>
<feature type="compositionally biased region" description="Basic and acidic residues" evidence="1">
    <location>
        <begin position="77"/>
        <end position="92"/>
    </location>
</feature>
<proteinExistence type="predicted"/>